<accession>A0AAN0X7T9</accession>
<keyword evidence="1" id="KW-0614">Plasmid</keyword>
<dbReference type="Proteomes" id="UP000075229">
    <property type="component" value="Plasmid Unnamed"/>
</dbReference>
<dbReference type="RefSeq" id="WP_043924563.1">
    <property type="nucleotide sequence ID" value="NZ_CP161008.1"/>
</dbReference>
<dbReference type="AlphaFoldDB" id="A0AAN0X7T9"/>
<protein>
    <submittedName>
        <fullName evidence="1">Uncharacterized protein</fullName>
    </submittedName>
</protein>
<sequence length="62" mass="7059">MICKGSEGCKPLFKGILEKFVNREVLDSTKSISFNVNDYSKLLNVVFEKPIQFPVNYNSIDT</sequence>
<evidence type="ECO:0000313" key="2">
    <source>
        <dbReference type="Proteomes" id="UP000075229"/>
    </source>
</evidence>
<dbReference type="EMBL" id="CP014811">
    <property type="protein sequence ID" value="AMR76058.1"/>
    <property type="molecule type" value="Genomic_DNA"/>
</dbReference>
<organism evidence="1 2">
    <name type="scientific">Borrelia hermsii</name>
    <dbReference type="NCBI Taxonomy" id="140"/>
    <lineage>
        <taxon>Bacteria</taxon>
        <taxon>Pseudomonadati</taxon>
        <taxon>Spirochaetota</taxon>
        <taxon>Spirochaetia</taxon>
        <taxon>Spirochaetales</taxon>
        <taxon>Borreliaceae</taxon>
        <taxon>Borrelia</taxon>
    </lineage>
</organism>
<name>A0AAN0X7T9_BORHE</name>
<geneLocation type="plasmid" evidence="2">
    <name>lp28-4 sequence</name>
</geneLocation>
<reference evidence="1 2" key="1">
    <citation type="submission" date="2016-03" db="EMBL/GenBank/DDBJ databases">
        <title>Borrelia hermsii Genome sequencing and assembly.</title>
        <authorList>
            <person name="Bontemps-Gallo S."/>
            <person name="Stewart S."/>
        </authorList>
    </citation>
    <scope>NUCLEOTIDE SEQUENCE [LARGE SCALE GENOMIC DNA]</scope>
    <source>
        <strain evidence="1 2">DAH-2E7</strain>
        <plasmid evidence="2">lp28-4 sequence</plasmid>
    </source>
</reference>
<evidence type="ECO:0000313" key="1">
    <source>
        <dbReference type="EMBL" id="AMR76058.1"/>
    </source>
</evidence>
<gene>
    <name evidence="1" type="ORF">A0V01_05460</name>
</gene>
<proteinExistence type="predicted"/>